<sequence>MEVGDVHKGWPRIGGAPASGGGGEARTDVGSRRDGEGGGTPADGGAEAMPL</sequence>
<gene>
    <name evidence="2" type="primary">P0028E10.15</name>
</gene>
<accession>Q9AS77</accession>
<proteinExistence type="predicted"/>
<evidence type="ECO:0000256" key="1">
    <source>
        <dbReference type="SAM" id="MobiDB-lite"/>
    </source>
</evidence>
<name>Q9AS77_ORYSJ</name>
<evidence type="ECO:0000313" key="2">
    <source>
        <dbReference type="EMBL" id="BAB39911.1"/>
    </source>
</evidence>
<dbReference type="EMBL" id="AP002912">
    <property type="protein sequence ID" value="BAB39911.1"/>
    <property type="molecule type" value="Genomic_DNA"/>
</dbReference>
<protein>
    <submittedName>
        <fullName evidence="2">p0028E10.15 protein</fullName>
    </submittedName>
</protein>
<feature type="compositionally biased region" description="Basic and acidic residues" evidence="1">
    <location>
        <begin position="25"/>
        <end position="36"/>
    </location>
</feature>
<organism evidence="2">
    <name type="scientific">Oryza sativa subsp. japonica</name>
    <name type="common">Rice</name>
    <dbReference type="NCBI Taxonomy" id="39947"/>
    <lineage>
        <taxon>Eukaryota</taxon>
        <taxon>Viridiplantae</taxon>
        <taxon>Streptophyta</taxon>
        <taxon>Embryophyta</taxon>
        <taxon>Tracheophyta</taxon>
        <taxon>Spermatophyta</taxon>
        <taxon>Magnoliopsida</taxon>
        <taxon>Liliopsida</taxon>
        <taxon>Poales</taxon>
        <taxon>Poaceae</taxon>
        <taxon>BOP clade</taxon>
        <taxon>Oryzoideae</taxon>
        <taxon>Oryzeae</taxon>
        <taxon>Oryzinae</taxon>
        <taxon>Oryza</taxon>
        <taxon>Oryza sativa</taxon>
    </lineage>
</organism>
<reference evidence="2" key="1">
    <citation type="submission" date="2000-11" db="EMBL/GenBank/DDBJ databases">
        <title>Oryza sativa nipponbare(GA3) genomic DNA, chromosome 1, PAC clone:P0028E10.</title>
        <authorList>
            <person name="Sasaki T."/>
            <person name="Matsumoto T."/>
            <person name="Yamamoto K."/>
        </authorList>
    </citation>
    <scope>NUCLEOTIDE SEQUENCE</scope>
</reference>
<dbReference type="AlphaFoldDB" id="Q9AS77"/>
<feature type="region of interest" description="Disordered" evidence="1">
    <location>
        <begin position="1"/>
        <end position="51"/>
    </location>
</feature>